<sequence>IYIAEETAPANITDTTVPSQIDFNTRAYIDSSANAIVNSIKSYIDQNISIQMNMISKLNERLDIYMNQQQIQDIQKKNKALITIPGHNHDYDPATTVGSSTMNQKKAQLQQ</sequence>
<dbReference type="EMBL" id="CAJVQB010053388">
    <property type="protein sequence ID" value="CAG8836350.1"/>
    <property type="molecule type" value="Genomic_DNA"/>
</dbReference>
<evidence type="ECO:0000313" key="3">
    <source>
        <dbReference type="Proteomes" id="UP000789901"/>
    </source>
</evidence>
<feature type="non-terminal residue" evidence="2">
    <location>
        <position position="111"/>
    </location>
</feature>
<dbReference type="Proteomes" id="UP000789901">
    <property type="component" value="Unassembled WGS sequence"/>
</dbReference>
<evidence type="ECO:0000256" key="1">
    <source>
        <dbReference type="SAM" id="MobiDB-lite"/>
    </source>
</evidence>
<organism evidence="2 3">
    <name type="scientific">Gigaspora margarita</name>
    <dbReference type="NCBI Taxonomy" id="4874"/>
    <lineage>
        <taxon>Eukaryota</taxon>
        <taxon>Fungi</taxon>
        <taxon>Fungi incertae sedis</taxon>
        <taxon>Mucoromycota</taxon>
        <taxon>Glomeromycotina</taxon>
        <taxon>Glomeromycetes</taxon>
        <taxon>Diversisporales</taxon>
        <taxon>Gigasporaceae</taxon>
        <taxon>Gigaspora</taxon>
    </lineage>
</organism>
<comment type="caution">
    <text evidence="2">The sequence shown here is derived from an EMBL/GenBank/DDBJ whole genome shotgun (WGS) entry which is preliminary data.</text>
</comment>
<keyword evidence="3" id="KW-1185">Reference proteome</keyword>
<accession>A0ABN7WMZ7</accession>
<feature type="compositionally biased region" description="Polar residues" evidence="1">
    <location>
        <begin position="96"/>
        <end position="111"/>
    </location>
</feature>
<protein>
    <submittedName>
        <fullName evidence="2">13712_t:CDS:1</fullName>
    </submittedName>
</protein>
<proteinExistence type="predicted"/>
<evidence type="ECO:0000313" key="2">
    <source>
        <dbReference type="EMBL" id="CAG8836350.1"/>
    </source>
</evidence>
<reference evidence="2 3" key="1">
    <citation type="submission" date="2021-06" db="EMBL/GenBank/DDBJ databases">
        <authorList>
            <person name="Kallberg Y."/>
            <person name="Tangrot J."/>
            <person name="Rosling A."/>
        </authorList>
    </citation>
    <scope>NUCLEOTIDE SEQUENCE [LARGE SCALE GENOMIC DNA]</scope>
    <source>
        <strain evidence="2 3">120-4 pot B 10/14</strain>
    </source>
</reference>
<gene>
    <name evidence="2" type="ORF">GMARGA_LOCUS32993</name>
</gene>
<feature type="non-terminal residue" evidence="2">
    <location>
        <position position="1"/>
    </location>
</feature>
<feature type="region of interest" description="Disordered" evidence="1">
    <location>
        <begin position="84"/>
        <end position="111"/>
    </location>
</feature>
<name>A0ABN7WMZ7_GIGMA</name>